<sequence length="533" mass="60472">MKVLALETSKDAQAAEILKLKTRIKKLEKKCKPSISHHKAWLRSVSRLSRTKKLGKKESISKQGRENAKPRPTLDAFDDLDADLAHGMDYMETEKAVKEGRQSNETKELNLDVDTEVIAKDKGSGENGVSTVSTAKPDIDTTRPEVHTANAPVSTVGVTISTVDPEMKEEKPKEKGVAFKDVEDSSRPVRLITTLKPLPFINPKDKGKGVLEEPEPAKKMTRSDFDVAQVARDAEVARQLEVELQAEEKYTVDERAKLLAEFFERRKNQLAEERDDAIRNKPPTRTQLRSLMLTYLKHTAGVHVEEVLKEPNSTKVKVKLEEAEQGTKKTPGKIVKMKARMKARKQTHADTDNEHDSEEDERKIESMNKEDAGESNEKVSNVSKKRKGGPRMKRHSKRKKTNSDLEEEGHLKTFLKIVPDEEGIIDFEVRIFRSDGSSRWIKTFSEMVTRFDRLDLVELYNLNCGVHTLTLEDGNEIHMLAERKYPLTKETLERILSLKLIAESASDSAYDLLRFIQKQIDEARSHDGGEKDL</sequence>
<feature type="region of interest" description="Disordered" evidence="1">
    <location>
        <begin position="121"/>
        <end position="143"/>
    </location>
</feature>
<feature type="region of interest" description="Disordered" evidence="1">
    <location>
        <begin position="46"/>
        <end position="76"/>
    </location>
</feature>
<evidence type="ECO:0000313" key="2">
    <source>
        <dbReference type="EMBL" id="GJT68874.1"/>
    </source>
</evidence>
<feature type="region of interest" description="Disordered" evidence="1">
    <location>
        <begin position="319"/>
        <end position="405"/>
    </location>
</feature>
<organism evidence="2 3">
    <name type="scientific">Tanacetum coccineum</name>
    <dbReference type="NCBI Taxonomy" id="301880"/>
    <lineage>
        <taxon>Eukaryota</taxon>
        <taxon>Viridiplantae</taxon>
        <taxon>Streptophyta</taxon>
        <taxon>Embryophyta</taxon>
        <taxon>Tracheophyta</taxon>
        <taxon>Spermatophyta</taxon>
        <taxon>Magnoliopsida</taxon>
        <taxon>eudicotyledons</taxon>
        <taxon>Gunneridae</taxon>
        <taxon>Pentapetalae</taxon>
        <taxon>asterids</taxon>
        <taxon>campanulids</taxon>
        <taxon>Asterales</taxon>
        <taxon>Asteraceae</taxon>
        <taxon>Asteroideae</taxon>
        <taxon>Anthemideae</taxon>
        <taxon>Anthemidinae</taxon>
        <taxon>Tanacetum</taxon>
    </lineage>
</organism>
<name>A0ABQ5FZU2_9ASTR</name>
<gene>
    <name evidence="2" type="ORF">Tco_1020354</name>
</gene>
<feature type="compositionally biased region" description="Basic and acidic residues" evidence="1">
    <location>
        <begin position="347"/>
        <end position="377"/>
    </location>
</feature>
<feature type="compositionally biased region" description="Basic residues" evidence="1">
    <location>
        <begin position="383"/>
        <end position="400"/>
    </location>
</feature>
<feature type="compositionally biased region" description="Basic and acidic residues" evidence="1">
    <location>
        <begin position="56"/>
        <end position="69"/>
    </location>
</feature>
<proteinExistence type="predicted"/>
<reference evidence="2" key="1">
    <citation type="journal article" date="2022" name="Int. J. Mol. Sci.">
        <title>Draft Genome of Tanacetum Coccineum: Genomic Comparison of Closely Related Tanacetum-Family Plants.</title>
        <authorList>
            <person name="Yamashiro T."/>
            <person name="Shiraishi A."/>
            <person name="Nakayama K."/>
            <person name="Satake H."/>
        </authorList>
    </citation>
    <scope>NUCLEOTIDE SEQUENCE</scope>
</reference>
<accession>A0ABQ5FZU2</accession>
<dbReference type="Proteomes" id="UP001151760">
    <property type="component" value="Unassembled WGS sequence"/>
</dbReference>
<reference evidence="2" key="2">
    <citation type="submission" date="2022-01" db="EMBL/GenBank/DDBJ databases">
        <authorList>
            <person name="Yamashiro T."/>
            <person name="Shiraishi A."/>
            <person name="Satake H."/>
            <person name="Nakayama K."/>
        </authorList>
    </citation>
    <scope>NUCLEOTIDE SEQUENCE</scope>
</reference>
<comment type="caution">
    <text evidence="2">The sequence shown here is derived from an EMBL/GenBank/DDBJ whole genome shotgun (WGS) entry which is preliminary data.</text>
</comment>
<dbReference type="EMBL" id="BQNB010017936">
    <property type="protein sequence ID" value="GJT68874.1"/>
    <property type="molecule type" value="Genomic_DNA"/>
</dbReference>
<protein>
    <submittedName>
        <fullName evidence="2">Uncharacterized protein</fullName>
    </submittedName>
</protein>
<keyword evidence="3" id="KW-1185">Reference proteome</keyword>
<feature type="compositionally biased region" description="Basic residues" evidence="1">
    <location>
        <begin position="335"/>
        <end position="346"/>
    </location>
</feature>
<evidence type="ECO:0000256" key="1">
    <source>
        <dbReference type="SAM" id="MobiDB-lite"/>
    </source>
</evidence>
<evidence type="ECO:0000313" key="3">
    <source>
        <dbReference type="Proteomes" id="UP001151760"/>
    </source>
</evidence>